<proteinExistence type="inferred from homology"/>
<comment type="subcellular location">
    <subcellularLocation>
        <location evidence="1">Cytoplasm</location>
    </subcellularLocation>
</comment>
<evidence type="ECO:0000256" key="7">
    <source>
        <dbReference type="ARBA" id="ARBA00022679"/>
    </source>
</evidence>
<dbReference type="GO" id="GO:0032259">
    <property type="term" value="P:methylation"/>
    <property type="evidence" value="ECO:0007669"/>
    <property type="project" value="UniProtKB-KW"/>
</dbReference>
<keyword evidence="6" id="KW-0489">Methyltransferase</keyword>
<evidence type="ECO:0000256" key="4">
    <source>
        <dbReference type="ARBA" id="ARBA00013346"/>
    </source>
</evidence>
<dbReference type="Gene3D" id="3.40.50.150">
    <property type="entry name" value="Vaccinia Virus protein VP39"/>
    <property type="match status" value="1"/>
</dbReference>
<dbReference type="GO" id="GO:0005737">
    <property type="term" value="C:cytoplasm"/>
    <property type="evidence" value="ECO:0007669"/>
    <property type="project" value="UniProtKB-SubCell"/>
</dbReference>
<evidence type="ECO:0000256" key="3">
    <source>
        <dbReference type="ARBA" id="ARBA00011890"/>
    </source>
</evidence>
<evidence type="ECO:0000313" key="12">
    <source>
        <dbReference type="EMBL" id="MBO2446644.1"/>
    </source>
</evidence>
<dbReference type="GO" id="GO:0004719">
    <property type="term" value="F:protein-L-isoaspartate (D-aspartate) O-methyltransferase activity"/>
    <property type="evidence" value="ECO:0007669"/>
    <property type="project" value="UniProtKB-EC"/>
</dbReference>
<keyword evidence="13" id="KW-1185">Reference proteome</keyword>
<comment type="caution">
    <text evidence="12">The sequence shown here is derived from an EMBL/GenBank/DDBJ whole genome shotgun (WGS) entry which is preliminary data.</text>
</comment>
<accession>A0A939PCC0</accession>
<dbReference type="Proteomes" id="UP000669179">
    <property type="component" value="Unassembled WGS sequence"/>
</dbReference>
<evidence type="ECO:0000256" key="5">
    <source>
        <dbReference type="ARBA" id="ARBA00022490"/>
    </source>
</evidence>
<name>A0A939PCC0_9ACTN</name>
<dbReference type="RefSeq" id="WP_208254231.1">
    <property type="nucleotide sequence ID" value="NZ_JAGEOJ010000002.1"/>
</dbReference>
<dbReference type="CDD" id="cd02440">
    <property type="entry name" value="AdoMet_MTases"/>
    <property type="match status" value="1"/>
</dbReference>
<dbReference type="InterPro" id="IPR000682">
    <property type="entry name" value="PCMT"/>
</dbReference>
<keyword evidence="7" id="KW-0808">Transferase</keyword>
<evidence type="ECO:0000313" key="13">
    <source>
        <dbReference type="Proteomes" id="UP000669179"/>
    </source>
</evidence>
<comment type="similarity">
    <text evidence="2">Belongs to the methyltransferase superfamily. L-isoaspartyl/D-aspartyl protein methyltransferase family.</text>
</comment>
<evidence type="ECO:0000256" key="2">
    <source>
        <dbReference type="ARBA" id="ARBA00005369"/>
    </source>
</evidence>
<dbReference type="SUPFAM" id="SSF53335">
    <property type="entry name" value="S-adenosyl-L-methionine-dependent methyltransferases"/>
    <property type="match status" value="1"/>
</dbReference>
<evidence type="ECO:0000256" key="9">
    <source>
        <dbReference type="ARBA" id="ARBA00030757"/>
    </source>
</evidence>
<evidence type="ECO:0000256" key="8">
    <source>
        <dbReference type="ARBA" id="ARBA00022691"/>
    </source>
</evidence>
<dbReference type="InterPro" id="IPR029063">
    <property type="entry name" value="SAM-dependent_MTases_sf"/>
</dbReference>
<evidence type="ECO:0000256" key="10">
    <source>
        <dbReference type="ARBA" id="ARBA00031323"/>
    </source>
</evidence>
<dbReference type="Pfam" id="PF01135">
    <property type="entry name" value="PCMT"/>
    <property type="match status" value="1"/>
</dbReference>
<protein>
    <recommendedName>
        <fullName evidence="4">Protein-L-isoaspartate O-methyltransferase</fullName>
        <ecNumber evidence="3">2.1.1.77</ecNumber>
    </recommendedName>
    <alternativeName>
        <fullName evidence="11">L-isoaspartyl protein carboxyl methyltransferase</fullName>
    </alternativeName>
    <alternativeName>
        <fullName evidence="9">Protein L-isoaspartyl methyltransferase</fullName>
    </alternativeName>
    <alternativeName>
        <fullName evidence="10">Protein-beta-aspartate methyltransferase</fullName>
    </alternativeName>
</protein>
<dbReference type="EC" id="2.1.1.77" evidence="3"/>
<dbReference type="PANTHER" id="PTHR11579">
    <property type="entry name" value="PROTEIN-L-ISOASPARTATE O-METHYLTRANSFERASE"/>
    <property type="match status" value="1"/>
</dbReference>
<sequence>MTTQERIDGLADALTVAGMLTDQSWRNALKAVPRHVFAPETGWAVPDRPRYEGFAIDRDADAATWWDAVYSNTAIAIQLDDGAGDPLSGAGQWTSSCSAPGIVVVFLQELRPLDHHRVLEIGTGTGWTAGLLTWRLGAANVTSVEIDAALAARAAGNLKVAGLAPNLVVGDGALGHPDGAPYDRVHVTCAVERVPHSWVAQCRPGGVLVLPWSPGWGIGHLARLTATGDGRAIGGLTGPAGFMMLRSQRRPLGTPEASDPADRSSTLFDPRLLLAESAGAEVAIAALVPGVRSHVEAAPDGSCRVWAVDTHGPSWTCAQYEPGRTDYPVQQHGPRRLWNEVETAYLRWVAWGRPDRERFGLTVTPDAQEVWLDTPDSPIRP</sequence>
<gene>
    <name evidence="12" type="ORF">J4573_06045</name>
</gene>
<evidence type="ECO:0000256" key="11">
    <source>
        <dbReference type="ARBA" id="ARBA00031350"/>
    </source>
</evidence>
<keyword evidence="8" id="KW-0949">S-adenosyl-L-methionine</keyword>
<reference evidence="12" key="1">
    <citation type="submission" date="2021-03" db="EMBL/GenBank/DDBJ databases">
        <authorList>
            <person name="Kanchanasin P."/>
            <person name="Saeng-In P."/>
            <person name="Phongsopitanun W."/>
            <person name="Yuki M."/>
            <person name="Kudo T."/>
            <person name="Ohkuma M."/>
            <person name="Tanasupawat S."/>
        </authorList>
    </citation>
    <scope>NUCLEOTIDE SEQUENCE</scope>
    <source>
        <strain evidence="12">GKU 128</strain>
    </source>
</reference>
<dbReference type="AlphaFoldDB" id="A0A939PCC0"/>
<dbReference type="EMBL" id="JAGEOJ010000002">
    <property type="protein sequence ID" value="MBO2446644.1"/>
    <property type="molecule type" value="Genomic_DNA"/>
</dbReference>
<organism evidence="12 13">
    <name type="scientific">Actinomadura barringtoniae</name>
    <dbReference type="NCBI Taxonomy" id="1427535"/>
    <lineage>
        <taxon>Bacteria</taxon>
        <taxon>Bacillati</taxon>
        <taxon>Actinomycetota</taxon>
        <taxon>Actinomycetes</taxon>
        <taxon>Streptosporangiales</taxon>
        <taxon>Thermomonosporaceae</taxon>
        <taxon>Actinomadura</taxon>
    </lineage>
</organism>
<keyword evidence="5" id="KW-0963">Cytoplasm</keyword>
<evidence type="ECO:0000256" key="1">
    <source>
        <dbReference type="ARBA" id="ARBA00004496"/>
    </source>
</evidence>
<dbReference type="PANTHER" id="PTHR11579:SF0">
    <property type="entry name" value="PROTEIN-L-ISOASPARTATE(D-ASPARTATE) O-METHYLTRANSFERASE"/>
    <property type="match status" value="1"/>
</dbReference>
<evidence type="ECO:0000256" key="6">
    <source>
        <dbReference type="ARBA" id="ARBA00022603"/>
    </source>
</evidence>